<dbReference type="Proteomes" id="UP001300871">
    <property type="component" value="Unassembled WGS sequence"/>
</dbReference>
<sequence length="63" mass="7768">MKKKWIRIKNNTLYYWSVVDVAVTGFVFHVIHIITKRKRPTMMSKDMFRELERLVEEDRKARK</sequence>
<keyword evidence="1" id="KW-1133">Transmembrane helix</keyword>
<accession>A0AAW5F5P3</accession>
<reference evidence="2" key="1">
    <citation type="journal article" date="2022" name="Cell Host Microbe">
        <title>Colonization of the live biotherapeutic product VE303 and modulation of the microbiota and metabolites in healthy volunteers.</title>
        <authorList>
            <person name="Dsouza M."/>
            <person name="Menon R."/>
            <person name="Crossette E."/>
            <person name="Bhattarai S.K."/>
            <person name="Schneider J."/>
            <person name="Kim Y.G."/>
            <person name="Reddy S."/>
            <person name="Caballero S."/>
            <person name="Felix C."/>
            <person name="Cornacchione L."/>
            <person name="Hendrickson J."/>
            <person name="Watson A.R."/>
            <person name="Minot S.S."/>
            <person name="Greenfield N."/>
            <person name="Schopf L."/>
            <person name="Szabady R."/>
            <person name="Patarroyo J."/>
            <person name="Smith W."/>
            <person name="Harrison P."/>
            <person name="Kuijper E.J."/>
            <person name="Kelly C.P."/>
            <person name="Olle B."/>
            <person name="Bobilev D."/>
            <person name="Silber J.L."/>
            <person name="Bucci V."/>
            <person name="Roberts B."/>
            <person name="Faith J."/>
            <person name="Norman J.M."/>
        </authorList>
    </citation>
    <scope>NUCLEOTIDE SEQUENCE</scope>
    <source>
        <strain evidence="2">VE303-04</strain>
    </source>
</reference>
<keyword evidence="1" id="KW-0812">Transmembrane</keyword>
<gene>
    <name evidence="2" type="ORF">K5I21_12840</name>
    <name evidence="3" type="ORF">PM006_03165</name>
</gene>
<feature type="transmembrane region" description="Helical" evidence="1">
    <location>
        <begin position="13"/>
        <end position="35"/>
    </location>
</feature>
<reference evidence="3" key="2">
    <citation type="submission" date="2023-01" db="EMBL/GenBank/DDBJ databases">
        <title>Human gut microbiome strain richness.</title>
        <authorList>
            <person name="Chen-Liaw A."/>
        </authorList>
    </citation>
    <scope>NUCLEOTIDE SEQUENCE</scope>
    <source>
        <strain evidence="3">B1_m1001713B170214d0_201011</strain>
    </source>
</reference>
<evidence type="ECO:0000313" key="4">
    <source>
        <dbReference type="Proteomes" id="UP001203136"/>
    </source>
</evidence>
<dbReference type="Proteomes" id="UP001203136">
    <property type="component" value="Unassembled WGS sequence"/>
</dbReference>
<evidence type="ECO:0000313" key="2">
    <source>
        <dbReference type="EMBL" id="MCK0086742.1"/>
    </source>
</evidence>
<protein>
    <submittedName>
        <fullName evidence="2">Uncharacterized protein</fullName>
    </submittedName>
</protein>
<evidence type="ECO:0000313" key="3">
    <source>
        <dbReference type="EMBL" id="MDB1999194.1"/>
    </source>
</evidence>
<dbReference type="AlphaFoldDB" id="A0AAW5F5P3"/>
<evidence type="ECO:0000256" key="1">
    <source>
        <dbReference type="SAM" id="Phobius"/>
    </source>
</evidence>
<dbReference type="EMBL" id="JAQLGM010000005">
    <property type="protein sequence ID" value="MDB1999194.1"/>
    <property type="molecule type" value="Genomic_DNA"/>
</dbReference>
<dbReference type="RefSeq" id="WP_003499168.1">
    <property type="nucleotide sequence ID" value="NZ_BAABZD010000007.1"/>
</dbReference>
<name>A0AAW5F5P3_CLOSY</name>
<keyword evidence="1" id="KW-0472">Membrane</keyword>
<dbReference type="EMBL" id="JAINVB010000001">
    <property type="protein sequence ID" value="MCK0086742.1"/>
    <property type="molecule type" value="Genomic_DNA"/>
</dbReference>
<proteinExistence type="predicted"/>
<comment type="caution">
    <text evidence="2">The sequence shown here is derived from an EMBL/GenBank/DDBJ whole genome shotgun (WGS) entry which is preliminary data.</text>
</comment>
<dbReference type="GeneID" id="57969997"/>
<organism evidence="2 4">
    <name type="scientific">Clostridium symbiosum</name>
    <name type="common">Bacteroides symbiosus</name>
    <dbReference type="NCBI Taxonomy" id="1512"/>
    <lineage>
        <taxon>Bacteria</taxon>
        <taxon>Bacillati</taxon>
        <taxon>Bacillota</taxon>
        <taxon>Clostridia</taxon>
        <taxon>Lachnospirales</taxon>
        <taxon>Lachnospiraceae</taxon>
        <taxon>Otoolea</taxon>
    </lineage>
</organism>